<dbReference type="InterPro" id="IPR001647">
    <property type="entry name" value="HTH_TetR"/>
</dbReference>
<gene>
    <name evidence="4" type="ORF">J4709_14630</name>
</gene>
<accession>A0ABS3RPZ0</accession>
<sequence>MDSESDGKPKRLTRAEAKARTRRLLLDAAARTFARKGYAGASVEEIAEAAGYSIGALYSNFGGKEELFIELMVGGAKARVERGGQVFAAVEAGTEDPVTALGRFLMETSDKDDDLALLQAELWLYAMRNPGMRDRLAAAQRESREALEGVMEAVLARVGASGAVPAPAVATVASAMFQGLVRQRRLDPSSVPDDLLRQAMRWLFIGIANAPETPGPSEEDPS</sequence>
<dbReference type="PANTHER" id="PTHR30055:SF241">
    <property type="entry name" value="TRANSCRIPTIONAL REGULATORY PROTEIN"/>
    <property type="match status" value="1"/>
</dbReference>
<name>A0ABS3RPZ0_9ACTN</name>
<dbReference type="InterPro" id="IPR009057">
    <property type="entry name" value="Homeodomain-like_sf"/>
</dbReference>
<reference evidence="4 5" key="1">
    <citation type="submission" date="2021-03" db="EMBL/GenBank/DDBJ databases">
        <title>Actinomadura violae sp. nov., isolated from lichen in Thailand.</title>
        <authorList>
            <person name="Kanchanasin P."/>
            <person name="Saeng-In P."/>
            <person name="Phongsopitanun W."/>
            <person name="Yuki M."/>
            <person name="Kudo T."/>
            <person name="Ohkuma M."/>
            <person name="Tanasupawat S."/>
        </authorList>
    </citation>
    <scope>NUCLEOTIDE SEQUENCE [LARGE SCALE GENOMIC DNA]</scope>
    <source>
        <strain evidence="4 5">LCR2-06</strain>
    </source>
</reference>
<dbReference type="SUPFAM" id="SSF46689">
    <property type="entry name" value="Homeodomain-like"/>
    <property type="match status" value="1"/>
</dbReference>
<dbReference type="InterPro" id="IPR050109">
    <property type="entry name" value="HTH-type_TetR-like_transc_reg"/>
</dbReference>
<dbReference type="PRINTS" id="PR00455">
    <property type="entry name" value="HTHTETR"/>
</dbReference>
<organism evidence="4 5">
    <name type="scientific">Actinomadura violacea</name>
    <dbReference type="NCBI Taxonomy" id="2819934"/>
    <lineage>
        <taxon>Bacteria</taxon>
        <taxon>Bacillati</taxon>
        <taxon>Actinomycetota</taxon>
        <taxon>Actinomycetes</taxon>
        <taxon>Streptosporangiales</taxon>
        <taxon>Thermomonosporaceae</taxon>
        <taxon>Actinomadura</taxon>
    </lineage>
</organism>
<keyword evidence="1 2" id="KW-0238">DNA-binding</keyword>
<dbReference type="Proteomes" id="UP000680206">
    <property type="component" value="Unassembled WGS sequence"/>
</dbReference>
<comment type="caution">
    <text evidence="4">The sequence shown here is derived from an EMBL/GenBank/DDBJ whole genome shotgun (WGS) entry which is preliminary data.</text>
</comment>
<feature type="DNA-binding region" description="H-T-H motif" evidence="2">
    <location>
        <begin position="42"/>
        <end position="61"/>
    </location>
</feature>
<dbReference type="Gene3D" id="1.10.357.10">
    <property type="entry name" value="Tetracycline Repressor, domain 2"/>
    <property type="match status" value="1"/>
</dbReference>
<dbReference type="Pfam" id="PF17940">
    <property type="entry name" value="TetR_C_31"/>
    <property type="match status" value="1"/>
</dbReference>
<dbReference type="EMBL" id="JAGEPF010000008">
    <property type="protein sequence ID" value="MBO2458812.1"/>
    <property type="molecule type" value="Genomic_DNA"/>
</dbReference>
<dbReference type="Pfam" id="PF00440">
    <property type="entry name" value="TetR_N"/>
    <property type="match status" value="1"/>
</dbReference>
<dbReference type="RefSeq" id="WP_208241019.1">
    <property type="nucleotide sequence ID" value="NZ_JAGEPF010000008.1"/>
</dbReference>
<proteinExistence type="predicted"/>
<evidence type="ECO:0000256" key="2">
    <source>
        <dbReference type="PROSITE-ProRule" id="PRU00335"/>
    </source>
</evidence>
<dbReference type="InterPro" id="IPR041583">
    <property type="entry name" value="TetR_C_31"/>
</dbReference>
<protein>
    <submittedName>
        <fullName evidence="4">TetR/AcrR family transcriptional regulator</fullName>
    </submittedName>
</protein>
<dbReference type="PROSITE" id="PS50977">
    <property type="entry name" value="HTH_TETR_2"/>
    <property type="match status" value="1"/>
</dbReference>
<dbReference type="InterPro" id="IPR036271">
    <property type="entry name" value="Tet_transcr_reg_TetR-rel_C_sf"/>
</dbReference>
<dbReference type="SUPFAM" id="SSF48498">
    <property type="entry name" value="Tetracyclin repressor-like, C-terminal domain"/>
    <property type="match status" value="1"/>
</dbReference>
<evidence type="ECO:0000313" key="5">
    <source>
        <dbReference type="Proteomes" id="UP000680206"/>
    </source>
</evidence>
<feature type="domain" description="HTH tetR-type" evidence="3">
    <location>
        <begin position="19"/>
        <end position="79"/>
    </location>
</feature>
<dbReference type="PANTHER" id="PTHR30055">
    <property type="entry name" value="HTH-TYPE TRANSCRIPTIONAL REGULATOR RUTR"/>
    <property type="match status" value="1"/>
</dbReference>
<evidence type="ECO:0000313" key="4">
    <source>
        <dbReference type="EMBL" id="MBO2458812.1"/>
    </source>
</evidence>
<evidence type="ECO:0000256" key="1">
    <source>
        <dbReference type="ARBA" id="ARBA00023125"/>
    </source>
</evidence>
<keyword evidence="5" id="KW-1185">Reference proteome</keyword>
<evidence type="ECO:0000259" key="3">
    <source>
        <dbReference type="PROSITE" id="PS50977"/>
    </source>
</evidence>